<feature type="domain" description="HTH crp-type" evidence="5">
    <location>
        <begin position="149"/>
        <end position="217"/>
    </location>
</feature>
<dbReference type="SMART" id="SM00419">
    <property type="entry name" value="HTH_CRP"/>
    <property type="match status" value="1"/>
</dbReference>
<dbReference type="PROSITE" id="PS50042">
    <property type="entry name" value="CNMP_BINDING_3"/>
    <property type="match status" value="1"/>
</dbReference>
<dbReference type="CDD" id="cd00038">
    <property type="entry name" value="CAP_ED"/>
    <property type="match status" value="1"/>
</dbReference>
<dbReference type="PANTHER" id="PTHR24567">
    <property type="entry name" value="CRP FAMILY TRANSCRIPTIONAL REGULATORY PROTEIN"/>
    <property type="match status" value="1"/>
</dbReference>
<accession>A0A0F9T3B6</accession>
<gene>
    <name evidence="6" type="ORF">LCGC14_0397700</name>
</gene>
<keyword evidence="3" id="KW-0804">Transcription</keyword>
<evidence type="ECO:0000256" key="1">
    <source>
        <dbReference type="ARBA" id="ARBA00023015"/>
    </source>
</evidence>
<dbReference type="AlphaFoldDB" id="A0A0F9T3B6"/>
<evidence type="ECO:0008006" key="7">
    <source>
        <dbReference type="Google" id="ProtNLM"/>
    </source>
</evidence>
<dbReference type="InterPro" id="IPR012318">
    <property type="entry name" value="HTH_CRP"/>
</dbReference>
<dbReference type="Pfam" id="PF00027">
    <property type="entry name" value="cNMP_binding"/>
    <property type="match status" value="1"/>
</dbReference>
<comment type="caution">
    <text evidence="6">The sequence shown here is derived from an EMBL/GenBank/DDBJ whole genome shotgun (WGS) entry which is preliminary data.</text>
</comment>
<dbReference type="SMART" id="SM00100">
    <property type="entry name" value="cNMP"/>
    <property type="match status" value="1"/>
</dbReference>
<evidence type="ECO:0000259" key="4">
    <source>
        <dbReference type="PROSITE" id="PS50042"/>
    </source>
</evidence>
<evidence type="ECO:0000256" key="3">
    <source>
        <dbReference type="ARBA" id="ARBA00023163"/>
    </source>
</evidence>
<dbReference type="SUPFAM" id="SSF51206">
    <property type="entry name" value="cAMP-binding domain-like"/>
    <property type="match status" value="1"/>
</dbReference>
<evidence type="ECO:0000259" key="5">
    <source>
        <dbReference type="PROSITE" id="PS51063"/>
    </source>
</evidence>
<keyword evidence="2" id="KW-0238">DNA-binding</keyword>
<dbReference type="GO" id="GO:0005829">
    <property type="term" value="C:cytosol"/>
    <property type="evidence" value="ECO:0007669"/>
    <property type="project" value="TreeGrafter"/>
</dbReference>
<dbReference type="InterPro" id="IPR014710">
    <property type="entry name" value="RmlC-like_jellyroll"/>
</dbReference>
<sequence>MNTSVLKNAIKSVPVFAALDDAAADELAGSCAVQAVRAGERLLSADQPAEQFYLILQGQVKVFRLSPKGDEQILHLYGPGKTFGEAAVWAGGKFPANAEAVTDGQLLVVRRQVIQQLITRNPETALGMLAGLSGKLQEFAALIDDLSLKEVPARLAGVLLAESKRAGAFTFELTQTKRQLAARIGTVAETLSRALKKLEAAGLIEVTGRQIALLDVPGLQGLYEGQ</sequence>
<evidence type="ECO:0000313" key="6">
    <source>
        <dbReference type="EMBL" id="KKN73724.1"/>
    </source>
</evidence>
<dbReference type="GO" id="GO:0003700">
    <property type="term" value="F:DNA-binding transcription factor activity"/>
    <property type="evidence" value="ECO:0007669"/>
    <property type="project" value="TreeGrafter"/>
</dbReference>
<dbReference type="InterPro" id="IPR018490">
    <property type="entry name" value="cNMP-bd_dom_sf"/>
</dbReference>
<dbReference type="GO" id="GO:0003677">
    <property type="term" value="F:DNA binding"/>
    <property type="evidence" value="ECO:0007669"/>
    <property type="project" value="UniProtKB-KW"/>
</dbReference>
<protein>
    <recommendedName>
        <fullName evidence="7">Cyclic nucleotide-binding domain-containing protein</fullName>
    </recommendedName>
</protein>
<evidence type="ECO:0000256" key="2">
    <source>
        <dbReference type="ARBA" id="ARBA00023125"/>
    </source>
</evidence>
<dbReference type="Gene3D" id="1.10.10.10">
    <property type="entry name" value="Winged helix-like DNA-binding domain superfamily/Winged helix DNA-binding domain"/>
    <property type="match status" value="1"/>
</dbReference>
<dbReference type="Gene3D" id="2.60.120.10">
    <property type="entry name" value="Jelly Rolls"/>
    <property type="match status" value="1"/>
</dbReference>
<feature type="domain" description="Cyclic nucleotide-binding" evidence="4">
    <location>
        <begin position="15"/>
        <end position="123"/>
    </location>
</feature>
<keyword evidence="1" id="KW-0805">Transcription regulation</keyword>
<dbReference type="InterPro" id="IPR036390">
    <property type="entry name" value="WH_DNA-bd_sf"/>
</dbReference>
<dbReference type="EMBL" id="LAZR01000338">
    <property type="protein sequence ID" value="KKN73724.1"/>
    <property type="molecule type" value="Genomic_DNA"/>
</dbReference>
<dbReference type="PROSITE" id="PS51063">
    <property type="entry name" value="HTH_CRP_2"/>
    <property type="match status" value="1"/>
</dbReference>
<name>A0A0F9T3B6_9ZZZZ</name>
<dbReference type="InterPro" id="IPR050397">
    <property type="entry name" value="Env_Response_Regulators"/>
</dbReference>
<dbReference type="Pfam" id="PF13545">
    <property type="entry name" value="HTH_Crp_2"/>
    <property type="match status" value="1"/>
</dbReference>
<organism evidence="6">
    <name type="scientific">marine sediment metagenome</name>
    <dbReference type="NCBI Taxonomy" id="412755"/>
    <lineage>
        <taxon>unclassified sequences</taxon>
        <taxon>metagenomes</taxon>
        <taxon>ecological metagenomes</taxon>
    </lineage>
</organism>
<dbReference type="InterPro" id="IPR000595">
    <property type="entry name" value="cNMP-bd_dom"/>
</dbReference>
<proteinExistence type="predicted"/>
<dbReference type="PANTHER" id="PTHR24567:SF68">
    <property type="entry name" value="DNA-BINDING TRANSCRIPTIONAL DUAL REGULATOR CRP"/>
    <property type="match status" value="1"/>
</dbReference>
<dbReference type="SUPFAM" id="SSF46785">
    <property type="entry name" value="Winged helix' DNA-binding domain"/>
    <property type="match status" value="1"/>
</dbReference>
<reference evidence="6" key="1">
    <citation type="journal article" date="2015" name="Nature">
        <title>Complex archaea that bridge the gap between prokaryotes and eukaryotes.</title>
        <authorList>
            <person name="Spang A."/>
            <person name="Saw J.H."/>
            <person name="Jorgensen S.L."/>
            <person name="Zaremba-Niedzwiedzka K."/>
            <person name="Martijn J."/>
            <person name="Lind A.E."/>
            <person name="van Eijk R."/>
            <person name="Schleper C."/>
            <person name="Guy L."/>
            <person name="Ettema T.J."/>
        </authorList>
    </citation>
    <scope>NUCLEOTIDE SEQUENCE</scope>
</reference>
<dbReference type="InterPro" id="IPR036388">
    <property type="entry name" value="WH-like_DNA-bd_sf"/>
</dbReference>